<evidence type="ECO:0000313" key="2">
    <source>
        <dbReference type="EMBL" id="MFB9376606.1"/>
    </source>
</evidence>
<dbReference type="Pfam" id="PF25976">
    <property type="entry name" value="LpqB_N"/>
    <property type="match status" value="1"/>
</dbReference>
<evidence type="ECO:0000259" key="1">
    <source>
        <dbReference type="SMART" id="SM00909"/>
    </source>
</evidence>
<comment type="caution">
    <text evidence="2">The sequence shown here is derived from an EMBL/GenBank/DDBJ whole genome shotgun (WGS) entry which is preliminary data.</text>
</comment>
<dbReference type="Proteomes" id="UP001589748">
    <property type="component" value="Unassembled WGS sequence"/>
</dbReference>
<dbReference type="InterPro" id="IPR019606">
    <property type="entry name" value="GerMN"/>
</dbReference>
<reference evidence="2 3" key="1">
    <citation type="submission" date="2024-09" db="EMBL/GenBank/DDBJ databases">
        <authorList>
            <person name="Sun Q."/>
            <person name="Mori K."/>
        </authorList>
    </citation>
    <scope>NUCLEOTIDE SEQUENCE [LARGE SCALE GENOMIC DNA]</scope>
    <source>
        <strain evidence="2 3">TISTR 1856</strain>
    </source>
</reference>
<accession>A0ABV5LRA2</accession>
<sequence length="579" mass="59693">MSGGRASRRSVLLALAAGGVGLGGCGGLPGSGDVVSGARLADDPRIGLLQVIPTGPVRGASPEEIVRGFLLAAGAGQDEHPVARRFLTPRAVDTWRPDAGAVLVLGQPAIAALDASASPADADSWVVQVSAEQQAALDADGHYAARAPGTGWSAQVLLRRERDEWRIDEVFDGVLLTEIDASRTLRSFPVWFGAQDLSQLVADLRWFSYGSDTATRLVTELLDGATSWFAPAVATGAPPGTRLRLGTVPVTGGTATVELTDEALQASPEQRGLLLSQLRATLSTLPGVSQVAVTVGGTDLTRASSDELDIPRSRAATDARLVLLGPSGLSRWDRTAVRAVTGVTLGTAAEGSTHPAVSPQGGPFAVLAGGDTLLRLQRPGGPVSTVLRSSAPLTPPSMDRLGWVWTVQRTSRVTPLVVPADAATAAENVALDEDFDGSVLRFAVARDGARAAVVTRTPSGRPGVRAYGVDRDAAGRPRRLTGPSDELLPGAAEVVDLAWLLDDSVVLLARDEPGKDLAPVVVPLGGAPRWLPAAPGAVSVAAGWSERDIVIGTAEGTLLTRSGASWVVAAEGTDPAYPG</sequence>
<protein>
    <submittedName>
        <fullName evidence="2">LpqB family beta-propeller domain-containing protein</fullName>
    </submittedName>
</protein>
<keyword evidence="3" id="KW-1185">Reference proteome</keyword>
<evidence type="ECO:0000313" key="3">
    <source>
        <dbReference type="Proteomes" id="UP001589748"/>
    </source>
</evidence>
<name>A0ABV5LRA2_9ACTN</name>
<organism evidence="2 3">
    <name type="scientific">Kineococcus gynurae</name>
    <dbReference type="NCBI Taxonomy" id="452979"/>
    <lineage>
        <taxon>Bacteria</taxon>
        <taxon>Bacillati</taxon>
        <taxon>Actinomycetota</taxon>
        <taxon>Actinomycetes</taxon>
        <taxon>Kineosporiales</taxon>
        <taxon>Kineosporiaceae</taxon>
        <taxon>Kineococcus</taxon>
    </lineage>
</organism>
<dbReference type="InterPro" id="IPR018910">
    <property type="entry name" value="LpqB_C"/>
</dbReference>
<gene>
    <name evidence="2" type="ORF">ACFFVI_06465</name>
</gene>
<proteinExistence type="predicted"/>
<dbReference type="InterPro" id="IPR059026">
    <property type="entry name" value="LpqB_N"/>
</dbReference>
<dbReference type="EMBL" id="JBHMDM010000004">
    <property type="protein sequence ID" value="MFB9376606.1"/>
    <property type="molecule type" value="Genomic_DNA"/>
</dbReference>
<dbReference type="SMART" id="SM00909">
    <property type="entry name" value="Germane"/>
    <property type="match status" value="1"/>
</dbReference>
<dbReference type="RefSeq" id="WP_380136067.1">
    <property type="nucleotide sequence ID" value="NZ_JBHLUI010000003.1"/>
</dbReference>
<dbReference type="Pfam" id="PF10646">
    <property type="entry name" value="Germane"/>
    <property type="match status" value="1"/>
</dbReference>
<dbReference type="InterPro" id="IPR006311">
    <property type="entry name" value="TAT_signal"/>
</dbReference>
<feature type="domain" description="GerMN" evidence="1">
    <location>
        <begin position="214"/>
        <end position="304"/>
    </location>
</feature>
<dbReference type="PROSITE" id="PS51318">
    <property type="entry name" value="TAT"/>
    <property type="match status" value="1"/>
</dbReference>
<dbReference type="Pfam" id="PF10647">
    <property type="entry name" value="Gmad1"/>
    <property type="match status" value="1"/>
</dbReference>
<dbReference type="PROSITE" id="PS51257">
    <property type="entry name" value="PROKAR_LIPOPROTEIN"/>
    <property type="match status" value="1"/>
</dbReference>